<dbReference type="EMBL" id="LAZR01058356">
    <property type="protein sequence ID" value="KKK70070.1"/>
    <property type="molecule type" value="Genomic_DNA"/>
</dbReference>
<name>A0A0F8Y8P3_9ZZZZ</name>
<gene>
    <name evidence="1" type="ORF">LCGC14_2927660</name>
</gene>
<proteinExistence type="predicted"/>
<comment type="caution">
    <text evidence="1">The sequence shown here is derived from an EMBL/GenBank/DDBJ whole genome shotgun (WGS) entry which is preliminary data.</text>
</comment>
<feature type="non-terminal residue" evidence="1">
    <location>
        <position position="124"/>
    </location>
</feature>
<sequence>MKFFKWLILLIAILATIVPANRAQAIAAPTSLELNSIQAFQNTVESNDILFVARYDIDYGSIPTETVTEAFIFRLMNGVTELGSTAPFTYINNGYDEGAIALYFPASQVDLLGITWEDVNYEVR</sequence>
<protein>
    <submittedName>
        <fullName evidence="1">Uncharacterized protein</fullName>
    </submittedName>
</protein>
<accession>A0A0F8Y8P3</accession>
<dbReference type="AlphaFoldDB" id="A0A0F8Y8P3"/>
<evidence type="ECO:0000313" key="1">
    <source>
        <dbReference type="EMBL" id="KKK70070.1"/>
    </source>
</evidence>
<organism evidence="1">
    <name type="scientific">marine sediment metagenome</name>
    <dbReference type="NCBI Taxonomy" id="412755"/>
    <lineage>
        <taxon>unclassified sequences</taxon>
        <taxon>metagenomes</taxon>
        <taxon>ecological metagenomes</taxon>
    </lineage>
</organism>
<reference evidence="1" key="1">
    <citation type="journal article" date="2015" name="Nature">
        <title>Complex archaea that bridge the gap between prokaryotes and eukaryotes.</title>
        <authorList>
            <person name="Spang A."/>
            <person name="Saw J.H."/>
            <person name="Jorgensen S.L."/>
            <person name="Zaremba-Niedzwiedzka K."/>
            <person name="Martijn J."/>
            <person name="Lind A.E."/>
            <person name="van Eijk R."/>
            <person name="Schleper C."/>
            <person name="Guy L."/>
            <person name="Ettema T.J."/>
        </authorList>
    </citation>
    <scope>NUCLEOTIDE SEQUENCE</scope>
</reference>